<dbReference type="InterPro" id="IPR025877">
    <property type="entry name" value="MobA-like_NTP_Trfase"/>
</dbReference>
<dbReference type="Proteomes" id="UP001218638">
    <property type="component" value="Chromosome"/>
</dbReference>
<dbReference type="PANTHER" id="PTHR43777">
    <property type="entry name" value="MOLYBDENUM COFACTOR CYTIDYLYLTRANSFERASE"/>
    <property type="match status" value="1"/>
</dbReference>
<dbReference type="Pfam" id="PF12804">
    <property type="entry name" value="NTP_transf_3"/>
    <property type="match status" value="1"/>
</dbReference>
<dbReference type="SUPFAM" id="SSF53448">
    <property type="entry name" value="Nucleotide-diphospho-sugar transferases"/>
    <property type="match status" value="1"/>
</dbReference>
<dbReference type="KEGG" id="slom:PXH66_16415"/>
<protein>
    <submittedName>
        <fullName evidence="2">Nucleotidyltransferase family protein</fullName>
    </submittedName>
</protein>
<dbReference type="PANTHER" id="PTHR43777:SF1">
    <property type="entry name" value="MOLYBDENUM COFACTOR CYTIDYLYLTRANSFERASE"/>
    <property type="match status" value="1"/>
</dbReference>
<sequence length="207" mass="21848">MSESTARPAPFEATACACVILAAGGSRRLGQPKQLVTIDGRALIIHTVETALAVPDLWPVVVVLGGAADRVRPLLAKYPVLVTDNPAWEEGVASSLRAGLTTVNEFSRQIGSVLFTLCDQPALSSPALQALWAVRRQTGKSVVAASYGGHPGAPALIDRKHFGALAHLTGDEGARRLIKSLPPDQLGLVERPELALDIDTPEDLARL</sequence>
<dbReference type="InterPro" id="IPR029044">
    <property type="entry name" value="Nucleotide-diphossugar_trans"/>
</dbReference>
<evidence type="ECO:0000259" key="1">
    <source>
        <dbReference type="Pfam" id="PF12804"/>
    </source>
</evidence>
<evidence type="ECO:0000313" key="2">
    <source>
        <dbReference type="EMBL" id="WED63922.1"/>
    </source>
</evidence>
<reference evidence="2" key="1">
    <citation type="submission" date="2023-03" db="EMBL/GenBank/DDBJ databases">
        <title>Lomoglobus Profundus gen. nov., sp. nov., a novel member of the phylum Verrucomicrobia, isolated from deep-marine sediment of South China Sea.</title>
        <authorList>
            <person name="Ahmad T."/>
            <person name="Ishaq S.E."/>
            <person name="Wang F."/>
        </authorList>
    </citation>
    <scope>NUCLEOTIDE SEQUENCE</scope>
    <source>
        <strain evidence="2">LMO-M01</strain>
    </source>
</reference>
<accession>A0AAF0A023</accession>
<gene>
    <name evidence="2" type="ORF">PXH66_16415</name>
</gene>
<dbReference type="RefSeq" id="WP_330930626.1">
    <property type="nucleotide sequence ID" value="NZ_CP119075.1"/>
</dbReference>
<dbReference type="EMBL" id="CP119075">
    <property type="protein sequence ID" value="WED63922.1"/>
    <property type="molecule type" value="Genomic_DNA"/>
</dbReference>
<dbReference type="GO" id="GO:0016779">
    <property type="term" value="F:nucleotidyltransferase activity"/>
    <property type="evidence" value="ECO:0007669"/>
    <property type="project" value="UniProtKB-ARBA"/>
</dbReference>
<keyword evidence="3" id="KW-1185">Reference proteome</keyword>
<organism evidence="2 3">
    <name type="scientific">Synoicihabitans lomoniglobus</name>
    <dbReference type="NCBI Taxonomy" id="2909285"/>
    <lineage>
        <taxon>Bacteria</taxon>
        <taxon>Pseudomonadati</taxon>
        <taxon>Verrucomicrobiota</taxon>
        <taxon>Opitutia</taxon>
        <taxon>Opitutales</taxon>
        <taxon>Opitutaceae</taxon>
        <taxon>Synoicihabitans</taxon>
    </lineage>
</organism>
<dbReference type="Gene3D" id="3.90.550.10">
    <property type="entry name" value="Spore Coat Polysaccharide Biosynthesis Protein SpsA, Chain A"/>
    <property type="match status" value="1"/>
</dbReference>
<dbReference type="CDD" id="cd04182">
    <property type="entry name" value="GT_2_like_f"/>
    <property type="match status" value="1"/>
</dbReference>
<evidence type="ECO:0000313" key="3">
    <source>
        <dbReference type="Proteomes" id="UP001218638"/>
    </source>
</evidence>
<feature type="domain" description="MobA-like NTP transferase" evidence="1">
    <location>
        <begin position="18"/>
        <end position="181"/>
    </location>
</feature>
<proteinExistence type="predicted"/>
<name>A0AAF0A023_9BACT</name>
<dbReference type="AlphaFoldDB" id="A0AAF0A023"/>